<keyword evidence="4" id="KW-1185">Reference proteome</keyword>
<dbReference type="PANTHER" id="PTHR38926">
    <property type="entry name" value="F-BOX DOMAIN CONTAINING PROTEIN, EXPRESSED"/>
    <property type="match status" value="1"/>
</dbReference>
<evidence type="ECO:0000313" key="4">
    <source>
        <dbReference type="Proteomes" id="UP000799421"/>
    </source>
</evidence>
<evidence type="ECO:0000259" key="2">
    <source>
        <dbReference type="Pfam" id="PF12937"/>
    </source>
</evidence>
<gene>
    <name evidence="3" type="ORF">K470DRAFT_296807</name>
</gene>
<feature type="domain" description="F-box" evidence="2">
    <location>
        <begin position="39"/>
        <end position="108"/>
    </location>
</feature>
<dbReference type="OrthoDB" id="3922991at2759"/>
<proteinExistence type="predicted"/>
<protein>
    <recommendedName>
        <fullName evidence="2">F-box domain-containing protein</fullName>
    </recommendedName>
</protein>
<evidence type="ECO:0000256" key="1">
    <source>
        <dbReference type="SAM" id="MobiDB-lite"/>
    </source>
</evidence>
<dbReference type="InterPro" id="IPR001810">
    <property type="entry name" value="F-box_dom"/>
</dbReference>
<dbReference type="Gene3D" id="3.80.10.10">
    <property type="entry name" value="Ribonuclease Inhibitor"/>
    <property type="match status" value="1"/>
</dbReference>
<dbReference type="InterPro" id="IPR032675">
    <property type="entry name" value="LRR_dom_sf"/>
</dbReference>
<dbReference type="SUPFAM" id="SSF52047">
    <property type="entry name" value="RNI-like"/>
    <property type="match status" value="1"/>
</dbReference>
<dbReference type="Pfam" id="PF12937">
    <property type="entry name" value="F-box-like"/>
    <property type="match status" value="1"/>
</dbReference>
<organism evidence="3 4">
    <name type="scientific">Piedraia hortae CBS 480.64</name>
    <dbReference type="NCBI Taxonomy" id="1314780"/>
    <lineage>
        <taxon>Eukaryota</taxon>
        <taxon>Fungi</taxon>
        <taxon>Dikarya</taxon>
        <taxon>Ascomycota</taxon>
        <taxon>Pezizomycotina</taxon>
        <taxon>Dothideomycetes</taxon>
        <taxon>Dothideomycetidae</taxon>
        <taxon>Capnodiales</taxon>
        <taxon>Piedraiaceae</taxon>
        <taxon>Piedraia</taxon>
    </lineage>
</organism>
<dbReference type="PANTHER" id="PTHR38926:SF5">
    <property type="entry name" value="F-BOX AND LEUCINE-RICH REPEAT PROTEIN 6"/>
    <property type="match status" value="1"/>
</dbReference>
<dbReference type="Gene3D" id="1.20.1280.50">
    <property type="match status" value="1"/>
</dbReference>
<reference evidence="3" key="1">
    <citation type="journal article" date="2020" name="Stud. Mycol.">
        <title>101 Dothideomycetes genomes: a test case for predicting lifestyles and emergence of pathogens.</title>
        <authorList>
            <person name="Haridas S."/>
            <person name="Albert R."/>
            <person name="Binder M."/>
            <person name="Bloem J."/>
            <person name="Labutti K."/>
            <person name="Salamov A."/>
            <person name="Andreopoulos B."/>
            <person name="Baker S."/>
            <person name="Barry K."/>
            <person name="Bills G."/>
            <person name="Bluhm B."/>
            <person name="Cannon C."/>
            <person name="Castanera R."/>
            <person name="Culley D."/>
            <person name="Daum C."/>
            <person name="Ezra D."/>
            <person name="Gonzalez J."/>
            <person name="Henrissat B."/>
            <person name="Kuo A."/>
            <person name="Liang C."/>
            <person name="Lipzen A."/>
            <person name="Lutzoni F."/>
            <person name="Magnuson J."/>
            <person name="Mondo S."/>
            <person name="Nolan M."/>
            <person name="Ohm R."/>
            <person name="Pangilinan J."/>
            <person name="Park H.-J."/>
            <person name="Ramirez L."/>
            <person name="Alfaro M."/>
            <person name="Sun H."/>
            <person name="Tritt A."/>
            <person name="Yoshinaga Y."/>
            <person name="Zwiers L.-H."/>
            <person name="Turgeon B."/>
            <person name="Goodwin S."/>
            <person name="Spatafora J."/>
            <person name="Crous P."/>
            <person name="Grigoriev I."/>
        </authorList>
    </citation>
    <scope>NUCLEOTIDE SEQUENCE</scope>
    <source>
        <strain evidence="3">CBS 480.64</strain>
    </source>
</reference>
<dbReference type="AlphaFoldDB" id="A0A6A7BT08"/>
<dbReference type="Proteomes" id="UP000799421">
    <property type="component" value="Unassembled WGS sequence"/>
</dbReference>
<dbReference type="EMBL" id="MU006025">
    <property type="protein sequence ID" value="KAF2857869.1"/>
    <property type="molecule type" value="Genomic_DNA"/>
</dbReference>
<name>A0A6A7BT08_9PEZI</name>
<sequence length="526" mass="59551">MVASALSSPQPWWRLLYQATCTAESTLSDFLNNMSIAEFPPEILLRIFNDLTEVQDTVKKYSMRWPKRDNLGNKHRPRKWRNSLVASSLVCKSWAAVASSVLWRKASLSALADISSTSRQHEYAALIQELEINSTKRKVLDNVEELSFLRLRSLTIRHGLREYLEQKDMIVHILRPSLTTLNIYNGLVLEELMPFIAVKCADLRRLLVGSIPMNWTTDHVYEILECNPHLEYLEINGHGIEKPKHVSASNFRVALGSRRAAGRPRLNELKMHVDDSLASLFPQIGNQLKDLDLSITTSSPLLLHAISQLVHLEKLHINFFPNRAELSRDELVSLSSLHKMRDLKLWGIFDMPQDDDAYANLFSKLSGLESLVFEAMIYLADEDFRTENPLTTKVLTSLGRSCPGLKRCHLRGPFELLDLQSEPGVLFPNLVYLRLGNVYLGNTPEDRPAITTTAIQAILKTHAPLLELFEVGNRNDVADPISSEPLGAIPARFSRKRLGGGAIQRSRENDQRVGGYERLSQRGNFE</sequence>
<feature type="region of interest" description="Disordered" evidence="1">
    <location>
        <begin position="500"/>
        <end position="526"/>
    </location>
</feature>
<evidence type="ECO:0000313" key="3">
    <source>
        <dbReference type="EMBL" id="KAF2857869.1"/>
    </source>
</evidence>
<accession>A0A6A7BT08</accession>